<comment type="catalytic activity">
    <reaction evidence="3">
        <text>L-alanine + NAD(+) + H2O = pyruvate + NH4(+) + NADH + H(+)</text>
        <dbReference type="Rhea" id="RHEA:18405"/>
        <dbReference type="ChEBI" id="CHEBI:15361"/>
        <dbReference type="ChEBI" id="CHEBI:15377"/>
        <dbReference type="ChEBI" id="CHEBI:15378"/>
        <dbReference type="ChEBI" id="CHEBI:28938"/>
        <dbReference type="ChEBI" id="CHEBI:57540"/>
        <dbReference type="ChEBI" id="CHEBI:57945"/>
        <dbReference type="ChEBI" id="CHEBI:57972"/>
        <dbReference type="EC" id="1.4.1.1"/>
    </reaction>
</comment>
<feature type="binding site" evidence="3">
    <location>
        <position position="299"/>
    </location>
    <ligand>
        <name>NAD(+)</name>
        <dbReference type="ChEBI" id="CHEBI:57540"/>
    </ligand>
</feature>
<dbReference type="Gene3D" id="3.40.50.720">
    <property type="entry name" value="NAD(P)-binding Rossmann-like Domain"/>
    <property type="match status" value="1"/>
</dbReference>
<dbReference type="FunFam" id="3.30.1780.10:FF:000002">
    <property type="entry name" value="Ornithine cyclodeaminase"/>
    <property type="match status" value="1"/>
</dbReference>
<comment type="similarity">
    <text evidence="3">Belongs to the ornithine cyclodeaminase/mu-crystallin family. Archaeal alanine dehydrogenase subfamily.</text>
</comment>
<proteinExistence type="inferred from homology"/>
<feature type="binding site" evidence="3">
    <location>
        <begin position="226"/>
        <end position="228"/>
    </location>
    <ligand>
        <name>NAD(+)</name>
        <dbReference type="ChEBI" id="CHEBI:57540"/>
    </ligand>
</feature>
<reference evidence="5 6" key="1">
    <citation type="journal article" date="2013" name="Nature">
        <title>Anaerobic oxidation of methane coupled to nitrate reduction in a novel archaeal lineage.</title>
        <authorList>
            <person name="Haroon M.F."/>
            <person name="Hu S."/>
            <person name="Shi Y."/>
            <person name="Imelfort M."/>
            <person name="Keller J."/>
            <person name="Hugenholtz P."/>
            <person name="Yuan Z."/>
            <person name="Tyson G.W."/>
        </authorList>
    </citation>
    <scope>NUCLEOTIDE SEQUENCE [LARGE SCALE GENOMIC DNA]</scope>
    <source>
        <strain evidence="5 6">ANME-2d</strain>
    </source>
</reference>
<keyword evidence="3" id="KW-0547">Nucleotide-binding</keyword>
<comment type="function">
    <text evidence="3">Catalyzes the NAD(+)-dependent oxidative deamination of L-alanine to pyruvate, and the reverse reaction, the reductive amination of pyruvate.</text>
</comment>
<comment type="caution">
    <text evidence="5">The sequence shown here is derived from an EMBL/GenBank/DDBJ whole genome shotgun (WGS) entry which is preliminary data.</text>
</comment>
<dbReference type="InterPro" id="IPR036291">
    <property type="entry name" value="NAD(P)-bd_dom_sf"/>
</dbReference>
<dbReference type="GO" id="GO:0000286">
    <property type="term" value="F:alanine dehydrogenase activity"/>
    <property type="evidence" value="ECO:0007669"/>
    <property type="project" value="UniProtKB-UniRule"/>
</dbReference>
<dbReference type="FunFam" id="3.40.50.720:FF:000311">
    <property type="entry name" value="Ornithine cyclodeaminase"/>
    <property type="match status" value="1"/>
</dbReference>
<dbReference type="RefSeq" id="WP_048093069.1">
    <property type="nucleotide sequence ID" value="NZ_JMIY01000007.1"/>
</dbReference>
<protein>
    <recommendedName>
        <fullName evidence="3 4">Alanine dehydrogenase</fullName>
        <shortName evidence="3">AlaDH</shortName>
        <ecNumber evidence="3 4">1.4.1.1</ecNumber>
    </recommendedName>
</protein>
<evidence type="ECO:0000313" key="6">
    <source>
        <dbReference type="Proteomes" id="UP000027153"/>
    </source>
</evidence>
<feature type="binding site" evidence="3">
    <location>
        <position position="232"/>
    </location>
    <ligand>
        <name>NAD(+)</name>
        <dbReference type="ChEBI" id="CHEBI:57540"/>
    </ligand>
</feature>
<dbReference type="InterPro" id="IPR012742">
    <property type="entry name" value="Ala_DH_archaeglobus"/>
</dbReference>
<dbReference type="InterPro" id="IPR028609">
    <property type="entry name" value="AlaDH_arch-typ"/>
</dbReference>
<dbReference type="EC" id="1.4.1.1" evidence="3 4"/>
<feature type="active site" description="Proton donor/acceptor" evidence="3">
    <location>
        <position position="72"/>
    </location>
</feature>
<dbReference type="HAMAP" id="MF_00935">
    <property type="entry name" value="AlaDH_arch"/>
    <property type="match status" value="1"/>
</dbReference>
<dbReference type="Pfam" id="PF02423">
    <property type="entry name" value="OCD_Mu_crystall"/>
    <property type="match status" value="1"/>
</dbReference>
<organism evidence="5 6">
    <name type="scientific">Candidatus Methanoperedens nitratireducens</name>
    <dbReference type="NCBI Taxonomy" id="1392998"/>
    <lineage>
        <taxon>Archaea</taxon>
        <taxon>Methanobacteriati</taxon>
        <taxon>Methanobacteriota</taxon>
        <taxon>Stenosarchaea group</taxon>
        <taxon>Methanomicrobia</taxon>
        <taxon>Methanosarcinales</taxon>
        <taxon>ANME-2 cluster</taxon>
        <taxon>Candidatus Methanoperedentaceae</taxon>
        <taxon>Candidatus Methanoperedens</taxon>
    </lineage>
</organism>
<dbReference type="PIRSF" id="PIRSF001439">
    <property type="entry name" value="CryM"/>
    <property type="match status" value="1"/>
</dbReference>
<feature type="binding site" evidence="3">
    <location>
        <position position="115"/>
    </location>
    <ligand>
        <name>NAD(+)</name>
        <dbReference type="ChEBI" id="CHEBI:57540"/>
    </ligand>
</feature>
<dbReference type="Proteomes" id="UP000027153">
    <property type="component" value="Unassembled WGS sequence"/>
</dbReference>
<dbReference type="PATRIC" id="fig|1392998.3.peg.2575"/>
<dbReference type="SUPFAM" id="SSF51735">
    <property type="entry name" value="NAD(P)-binding Rossmann-fold domains"/>
    <property type="match status" value="1"/>
</dbReference>
<name>A0A062V0U9_9EURY</name>
<evidence type="ECO:0000256" key="4">
    <source>
        <dbReference type="NCBIfam" id="TIGR02371"/>
    </source>
</evidence>
<dbReference type="Gene3D" id="3.30.1780.10">
    <property type="entry name" value="ornithine cyclodeaminase, domain 1"/>
    <property type="match status" value="1"/>
</dbReference>
<dbReference type="InterPro" id="IPR023401">
    <property type="entry name" value="ODC_N"/>
</dbReference>
<accession>A0A062V0U9</accession>
<dbReference type="GO" id="GO:0005737">
    <property type="term" value="C:cytoplasm"/>
    <property type="evidence" value="ECO:0007669"/>
    <property type="project" value="TreeGrafter"/>
</dbReference>
<dbReference type="InterPro" id="IPR003462">
    <property type="entry name" value="ODC_Mu_crystall"/>
</dbReference>
<evidence type="ECO:0000256" key="1">
    <source>
        <dbReference type="ARBA" id="ARBA00023002"/>
    </source>
</evidence>
<keyword evidence="5" id="KW-0456">Lyase</keyword>
<dbReference type="OrthoDB" id="21421at2157"/>
<keyword evidence="6" id="KW-1185">Reference proteome</keyword>
<dbReference type="AlphaFoldDB" id="A0A062V0U9"/>
<dbReference type="GO" id="GO:0051287">
    <property type="term" value="F:NAD binding"/>
    <property type="evidence" value="ECO:0007669"/>
    <property type="project" value="UniProtKB-UniRule"/>
</dbReference>
<dbReference type="NCBIfam" id="TIGR02371">
    <property type="entry name" value="ala_DH_arch"/>
    <property type="match status" value="1"/>
</dbReference>
<dbReference type="GO" id="GO:0006522">
    <property type="term" value="P:alanine metabolic process"/>
    <property type="evidence" value="ECO:0007669"/>
    <property type="project" value="UniProtKB-UniRule"/>
</dbReference>
<dbReference type="EMBL" id="JMIY01000007">
    <property type="protein sequence ID" value="KCZ70987.1"/>
    <property type="molecule type" value="Genomic_DNA"/>
</dbReference>
<dbReference type="PANTHER" id="PTHR13812">
    <property type="entry name" value="KETIMINE REDUCTASE MU-CRYSTALLIN"/>
    <property type="match status" value="1"/>
</dbReference>
<keyword evidence="2 3" id="KW-0520">NAD</keyword>
<feature type="binding site" evidence="3">
    <location>
        <begin position="142"/>
        <end position="143"/>
    </location>
    <ligand>
        <name>NAD(+)</name>
        <dbReference type="ChEBI" id="CHEBI:57540"/>
    </ligand>
</feature>
<comment type="caution">
    <text evidence="3">Lacks conserved residue(s) required for the propagation of feature annotation.</text>
</comment>
<gene>
    <name evidence="3" type="primary">ala</name>
    <name evidence="5" type="ORF">ANME2D_03016</name>
</gene>
<sequence>MVDNQVLWLNKKEVESLLDMRGTLAAVEEAFRQHGLKRVQMPSKLYLYFKKHNGDLRTMPAYLEEQDITGVKIVNVHPDNPKRGLPTVMALVVLNSARTGAPVAVMDGTYLTDMRTGASGGVAVKYLARRNSRTVGFVGAGNQAKTQLLAINEVIGIDEVKATSVSEKSTLAFKEEMEKRINCDISPKKSIKEVCDCDILVTTTPSREPIVMNDWIAEGTHINAIGADAPGKEELDPQILKRSRIVVDDIPQASHSGEINVPLSKGLITEKDIVCELGEVITGNKKARTGDSDITVFDSTGLAIQDIAVADLVYQLAVKEKIGIRLQQF</sequence>
<dbReference type="GO" id="GO:0016829">
    <property type="term" value="F:lyase activity"/>
    <property type="evidence" value="ECO:0007669"/>
    <property type="project" value="UniProtKB-KW"/>
</dbReference>
<evidence type="ECO:0000256" key="2">
    <source>
        <dbReference type="ARBA" id="ARBA00023027"/>
    </source>
</evidence>
<keyword evidence="1 3" id="KW-0560">Oxidoreductase</keyword>
<evidence type="ECO:0000256" key="3">
    <source>
        <dbReference type="HAMAP-Rule" id="MF_00935"/>
    </source>
</evidence>
<dbReference type="PANTHER" id="PTHR13812:SF19">
    <property type="entry name" value="KETIMINE REDUCTASE MU-CRYSTALLIN"/>
    <property type="match status" value="1"/>
</dbReference>
<evidence type="ECO:0000313" key="5">
    <source>
        <dbReference type="EMBL" id="KCZ70987.1"/>
    </source>
</evidence>